<dbReference type="AlphaFoldDB" id="A0A7M7GEF1"/>
<reference evidence="3" key="1">
    <citation type="submission" date="2015-02" db="EMBL/GenBank/DDBJ databases">
        <title>Genome sequencing for Strongylocentrotus purpuratus.</title>
        <authorList>
            <person name="Murali S."/>
            <person name="Liu Y."/>
            <person name="Vee V."/>
            <person name="English A."/>
            <person name="Wang M."/>
            <person name="Skinner E."/>
            <person name="Han Y."/>
            <person name="Muzny D.M."/>
            <person name="Worley K.C."/>
            <person name="Gibbs R.A."/>
        </authorList>
    </citation>
    <scope>NUCLEOTIDE SEQUENCE</scope>
</reference>
<dbReference type="PANTHER" id="PTHR10697:SF1">
    <property type="entry name" value="MAMMALIAN EPENDYMIN-RELATED PROTEIN 1"/>
    <property type="match status" value="1"/>
</dbReference>
<accession>A0A7M7GEF1</accession>
<dbReference type="OMA" id="SMMVMSY"/>
<organism evidence="2 3">
    <name type="scientific">Strongylocentrotus purpuratus</name>
    <name type="common">Purple sea urchin</name>
    <dbReference type="NCBI Taxonomy" id="7668"/>
    <lineage>
        <taxon>Eukaryota</taxon>
        <taxon>Metazoa</taxon>
        <taxon>Echinodermata</taxon>
        <taxon>Eleutherozoa</taxon>
        <taxon>Echinozoa</taxon>
        <taxon>Echinoidea</taxon>
        <taxon>Euechinoidea</taxon>
        <taxon>Echinacea</taxon>
        <taxon>Camarodonta</taxon>
        <taxon>Echinidea</taxon>
        <taxon>Strongylocentrotidae</taxon>
        <taxon>Strongylocentrotus</taxon>
    </lineage>
</organism>
<dbReference type="KEGG" id="spu:100888941"/>
<sequence>MLKLLVVAAVLVASVSASSPCCGPSQYMGVQEILVGQVFPGQEPIGANILQVGAWDYKNRRFGFVMIEISGNSPPYPYKLIQDYGKATQWIIDEGNKTCTKLITTPPEPTVCIPDDATFSGRVSIGGNGTDSIIADIWSKIYHEGTNTASQSITVRHKDCFPIRSQFMGTNNEMGAPYPRILSSGWFNITIGIPKPDDWFTVPSYCNQQEIISAKTAIPRYMSELYFQKFF</sequence>
<dbReference type="InterPro" id="IPR001299">
    <property type="entry name" value="Ependymin"/>
</dbReference>
<dbReference type="GeneID" id="100888941"/>
<dbReference type="Pfam" id="PF00811">
    <property type="entry name" value="Ependymin"/>
    <property type="match status" value="1"/>
</dbReference>
<dbReference type="PANTHER" id="PTHR10697">
    <property type="entry name" value="MAMMALIAN EPENDYMIN-RELATED PROTEIN 1"/>
    <property type="match status" value="1"/>
</dbReference>
<reference evidence="2" key="2">
    <citation type="submission" date="2021-01" db="UniProtKB">
        <authorList>
            <consortium name="EnsemblMetazoa"/>
        </authorList>
    </citation>
    <scope>IDENTIFICATION</scope>
</reference>
<dbReference type="Proteomes" id="UP000007110">
    <property type="component" value="Unassembled WGS sequence"/>
</dbReference>
<evidence type="ECO:0008006" key="4">
    <source>
        <dbReference type="Google" id="ProtNLM"/>
    </source>
</evidence>
<dbReference type="EnsemblMetazoa" id="XM_003723550">
    <property type="protein sequence ID" value="XP_003723598"/>
    <property type="gene ID" value="LOC100888941"/>
</dbReference>
<evidence type="ECO:0000313" key="2">
    <source>
        <dbReference type="EnsemblMetazoa" id="XP_003723598"/>
    </source>
</evidence>
<dbReference type="GO" id="GO:0005764">
    <property type="term" value="C:lysosome"/>
    <property type="evidence" value="ECO:0000318"/>
    <property type="project" value="GO_Central"/>
</dbReference>
<dbReference type="GO" id="GO:0005509">
    <property type="term" value="F:calcium ion binding"/>
    <property type="evidence" value="ECO:0007669"/>
    <property type="project" value="InterPro"/>
</dbReference>
<feature type="chain" id="PRO_5029477217" description="Ependymin-related protein" evidence="1">
    <location>
        <begin position="18"/>
        <end position="231"/>
    </location>
</feature>
<dbReference type="GO" id="GO:0005576">
    <property type="term" value="C:extracellular region"/>
    <property type="evidence" value="ECO:0007669"/>
    <property type="project" value="InterPro"/>
</dbReference>
<dbReference type="InParanoid" id="A0A7M7GEF1"/>
<evidence type="ECO:0000313" key="3">
    <source>
        <dbReference type="Proteomes" id="UP000007110"/>
    </source>
</evidence>
<dbReference type="RefSeq" id="XP_003723598.2">
    <property type="nucleotide sequence ID" value="XM_003723550.3"/>
</dbReference>
<evidence type="ECO:0000256" key="1">
    <source>
        <dbReference type="SAM" id="SignalP"/>
    </source>
</evidence>
<dbReference type="FunCoup" id="A0A7M7GEF1">
    <property type="interactions" value="310"/>
</dbReference>
<proteinExistence type="predicted"/>
<name>A0A7M7GEF1_STRPU</name>
<dbReference type="GO" id="GO:0007160">
    <property type="term" value="P:cell-matrix adhesion"/>
    <property type="evidence" value="ECO:0007669"/>
    <property type="project" value="InterPro"/>
</dbReference>
<dbReference type="OrthoDB" id="10001248at2759"/>
<feature type="signal peptide" evidence="1">
    <location>
        <begin position="1"/>
        <end position="17"/>
    </location>
</feature>
<protein>
    <recommendedName>
        <fullName evidence="4">Ependymin-related protein</fullName>
    </recommendedName>
</protein>
<keyword evidence="1" id="KW-0732">Signal</keyword>
<keyword evidence="3" id="KW-1185">Reference proteome</keyword>